<evidence type="ECO:0000313" key="1">
    <source>
        <dbReference type="EMBL" id="CAD8108739.1"/>
    </source>
</evidence>
<dbReference type="AlphaFoldDB" id="A0A8S1Q1F2"/>
<name>A0A8S1Q1F2_9CILI</name>
<keyword evidence="2" id="KW-1185">Reference proteome</keyword>
<dbReference type="EMBL" id="CAJJDN010000092">
    <property type="protein sequence ID" value="CAD8108739.1"/>
    <property type="molecule type" value="Genomic_DNA"/>
</dbReference>
<comment type="caution">
    <text evidence="1">The sequence shown here is derived from an EMBL/GenBank/DDBJ whole genome shotgun (WGS) entry which is preliminary data.</text>
</comment>
<protein>
    <submittedName>
        <fullName evidence="1">Uncharacterized protein</fullName>
    </submittedName>
</protein>
<proteinExistence type="predicted"/>
<sequence>MKIKPNLSDGKKMILTSKERINNLWQKMAKIEKILKFF</sequence>
<organism evidence="1 2">
    <name type="scientific">Paramecium sonneborni</name>
    <dbReference type="NCBI Taxonomy" id="65129"/>
    <lineage>
        <taxon>Eukaryota</taxon>
        <taxon>Sar</taxon>
        <taxon>Alveolata</taxon>
        <taxon>Ciliophora</taxon>
        <taxon>Intramacronucleata</taxon>
        <taxon>Oligohymenophorea</taxon>
        <taxon>Peniculida</taxon>
        <taxon>Parameciidae</taxon>
        <taxon>Paramecium</taxon>
    </lineage>
</organism>
<reference evidence="1" key="1">
    <citation type="submission" date="2021-01" db="EMBL/GenBank/DDBJ databases">
        <authorList>
            <consortium name="Genoscope - CEA"/>
            <person name="William W."/>
        </authorList>
    </citation>
    <scope>NUCLEOTIDE SEQUENCE</scope>
</reference>
<evidence type="ECO:0000313" key="2">
    <source>
        <dbReference type="Proteomes" id="UP000692954"/>
    </source>
</evidence>
<dbReference type="Proteomes" id="UP000692954">
    <property type="component" value="Unassembled WGS sequence"/>
</dbReference>
<accession>A0A8S1Q1F2</accession>
<gene>
    <name evidence="1" type="ORF">PSON_ATCC_30995.1.T0920047</name>
</gene>